<dbReference type="AlphaFoldDB" id="A0A6J6JLW2"/>
<dbReference type="GO" id="GO:0005737">
    <property type="term" value="C:cytoplasm"/>
    <property type="evidence" value="ECO:0007669"/>
    <property type="project" value="InterPro"/>
</dbReference>
<evidence type="ECO:0000256" key="7">
    <source>
        <dbReference type="ARBA" id="ARBA00023239"/>
    </source>
</evidence>
<feature type="domain" description="Tryptophan synthase beta chain-like PALP" evidence="10">
    <location>
        <begin position="7"/>
        <end position="300"/>
    </location>
</feature>
<evidence type="ECO:0000256" key="9">
    <source>
        <dbReference type="ARBA" id="ARBA00047490"/>
    </source>
</evidence>
<keyword evidence="5" id="KW-0663">Pyridoxal phosphate</keyword>
<comment type="cofactor">
    <cofactor evidence="1">
        <name>pyridoxal 5'-phosphate</name>
        <dbReference type="ChEBI" id="CHEBI:597326"/>
    </cofactor>
</comment>
<dbReference type="InterPro" id="IPR001926">
    <property type="entry name" value="TrpB-like_PALP"/>
</dbReference>
<evidence type="ECO:0000256" key="6">
    <source>
        <dbReference type="ARBA" id="ARBA00023122"/>
    </source>
</evidence>
<comment type="similarity">
    <text evidence="3">Belongs to the cysteine synthase/cystathionine beta-synthase family.</text>
</comment>
<dbReference type="UniPathway" id="UPA00136">
    <property type="reaction ID" value="UER00201"/>
</dbReference>
<dbReference type="PANTHER" id="PTHR10314">
    <property type="entry name" value="CYSTATHIONINE BETA-SYNTHASE"/>
    <property type="match status" value="1"/>
</dbReference>
<dbReference type="Pfam" id="PF00291">
    <property type="entry name" value="PALP"/>
    <property type="match status" value="1"/>
</dbReference>
<comment type="catalytic activity">
    <reaction evidence="9">
        <text>L-homocysteine + L-serine = L,L-cystathionine + H2O</text>
        <dbReference type="Rhea" id="RHEA:10112"/>
        <dbReference type="ChEBI" id="CHEBI:15377"/>
        <dbReference type="ChEBI" id="CHEBI:33384"/>
        <dbReference type="ChEBI" id="CHEBI:58161"/>
        <dbReference type="ChEBI" id="CHEBI:58199"/>
        <dbReference type="EC" id="4.2.1.22"/>
    </reaction>
</comment>
<evidence type="ECO:0000256" key="8">
    <source>
        <dbReference type="ARBA" id="ARBA00026192"/>
    </source>
</evidence>
<dbReference type="InterPro" id="IPR036052">
    <property type="entry name" value="TrpB-like_PALP_sf"/>
</dbReference>
<dbReference type="InterPro" id="IPR050214">
    <property type="entry name" value="Cys_Synth/Cystath_Beta-Synth"/>
</dbReference>
<dbReference type="Gene3D" id="3.40.50.1100">
    <property type="match status" value="2"/>
</dbReference>
<dbReference type="GO" id="GO:0019343">
    <property type="term" value="P:cysteine biosynthetic process via cystathionine"/>
    <property type="evidence" value="ECO:0007669"/>
    <property type="project" value="InterPro"/>
</dbReference>
<accession>A0A6J6JLW2</accession>
<dbReference type="GO" id="GO:0004122">
    <property type="term" value="F:cystathionine beta-synthase activity"/>
    <property type="evidence" value="ECO:0007669"/>
    <property type="project" value="UniProtKB-EC"/>
</dbReference>
<dbReference type="InterPro" id="IPR001216">
    <property type="entry name" value="P-phosphate_BS"/>
</dbReference>
<dbReference type="EC" id="4.2.1.22" evidence="4"/>
<dbReference type="SUPFAM" id="SSF54631">
    <property type="entry name" value="CBS-domain pair"/>
    <property type="match status" value="1"/>
</dbReference>
<keyword evidence="7" id="KW-0456">Lyase</keyword>
<organism evidence="11">
    <name type="scientific">freshwater metagenome</name>
    <dbReference type="NCBI Taxonomy" id="449393"/>
    <lineage>
        <taxon>unclassified sequences</taxon>
        <taxon>metagenomes</taxon>
        <taxon>ecological metagenomes</taxon>
    </lineage>
</organism>
<dbReference type="InterPro" id="IPR046342">
    <property type="entry name" value="CBS_dom_sf"/>
</dbReference>
<dbReference type="PROSITE" id="PS00901">
    <property type="entry name" value="CYS_SYNTHASE"/>
    <property type="match status" value="1"/>
</dbReference>
<protein>
    <recommendedName>
        <fullName evidence="8">Cystathionine beta-synthase</fullName>
        <ecNumber evidence="4">4.2.1.22</ecNumber>
    </recommendedName>
</protein>
<evidence type="ECO:0000256" key="2">
    <source>
        <dbReference type="ARBA" id="ARBA00005003"/>
    </source>
</evidence>
<reference evidence="11" key="1">
    <citation type="submission" date="2020-05" db="EMBL/GenBank/DDBJ databases">
        <authorList>
            <person name="Chiriac C."/>
            <person name="Salcher M."/>
            <person name="Ghai R."/>
            <person name="Kavagutti S V."/>
        </authorList>
    </citation>
    <scope>NUCLEOTIDE SEQUENCE</scope>
</reference>
<dbReference type="FunFam" id="3.40.50.1100:FF:000118">
    <property type="entry name" value="Related to CYS4-cystathionine beta-synthase"/>
    <property type="match status" value="1"/>
</dbReference>
<name>A0A6J6JLW2_9ZZZZ</name>
<gene>
    <name evidence="11" type="ORF">UFOPK2032_01071</name>
</gene>
<dbReference type="NCBIfam" id="TIGR01137">
    <property type="entry name" value="cysta_beta"/>
    <property type="match status" value="1"/>
</dbReference>
<evidence type="ECO:0000313" key="11">
    <source>
        <dbReference type="EMBL" id="CAB4638072.1"/>
    </source>
</evidence>
<dbReference type="EMBL" id="CAEZVM010000057">
    <property type="protein sequence ID" value="CAB4638072.1"/>
    <property type="molecule type" value="Genomic_DNA"/>
</dbReference>
<evidence type="ECO:0000259" key="10">
    <source>
        <dbReference type="Pfam" id="PF00291"/>
    </source>
</evidence>
<dbReference type="SUPFAM" id="SSF53686">
    <property type="entry name" value="Tryptophan synthase beta subunit-like PLP-dependent enzymes"/>
    <property type="match status" value="1"/>
</dbReference>
<dbReference type="CDD" id="cd01561">
    <property type="entry name" value="CBS_like"/>
    <property type="match status" value="1"/>
</dbReference>
<evidence type="ECO:0000256" key="3">
    <source>
        <dbReference type="ARBA" id="ARBA00007103"/>
    </source>
</evidence>
<dbReference type="GO" id="GO:0006535">
    <property type="term" value="P:cysteine biosynthetic process from serine"/>
    <property type="evidence" value="ECO:0007669"/>
    <property type="project" value="InterPro"/>
</dbReference>
<sequence length="443" mass="46769">MKFVNHVSELIGNTPLIKLNSVTSGIKATVLAKVEYFNPGGSIKDRIAEKLIDAAEAEGLLKPGGTIVEPTSGNTGVGLALVAQKRGYRCIFTLPDKVSEDKRNTLIAYGAEIVVCPTAVAHEDPRSYYSVSDRLAKEIPGGFKPDQYSNLNGPASHYASTGPEIWEATDGQVTHVVIGVGTGGTISGTGKYLKEVSGGKVQIIGCDPKGSIYSKTETNSLPYLVEGVGRGDDFLPGAYNADVVDQIIPITDADSFEMTRRLAREEGLLVGPSCGMAAAAALQVAKDLPADALVVVILPDGGRGYLAKVFNDDWMKSHGFLSDDSTGKISETVKSDASGIAFVLENDSLVSARQSIEDSGLMSLPVLVKQPPVRIGHVIGSISLDKLDKAPANATIKEILGPKPALVGSRQSVETAKKLLQTNDFLLLLHNGEVEAIVDSSQL</sequence>
<dbReference type="InterPro" id="IPR005857">
    <property type="entry name" value="Cysta_beta_synth"/>
</dbReference>
<evidence type="ECO:0000256" key="5">
    <source>
        <dbReference type="ARBA" id="ARBA00022898"/>
    </source>
</evidence>
<evidence type="ECO:0000256" key="1">
    <source>
        <dbReference type="ARBA" id="ARBA00001933"/>
    </source>
</evidence>
<dbReference type="FunFam" id="3.40.50.1100:FF:000003">
    <property type="entry name" value="Cystathionine beta-synthase"/>
    <property type="match status" value="1"/>
</dbReference>
<comment type="pathway">
    <text evidence="2">Amino-acid biosynthesis; L-cysteine biosynthesis; L-cysteine from L-homocysteine and L-serine: step 1/2.</text>
</comment>
<keyword evidence="6" id="KW-0129">CBS domain</keyword>
<evidence type="ECO:0000256" key="4">
    <source>
        <dbReference type="ARBA" id="ARBA00012041"/>
    </source>
</evidence>
<proteinExistence type="inferred from homology"/>